<feature type="transmembrane region" description="Helical" evidence="6">
    <location>
        <begin position="412"/>
        <end position="431"/>
    </location>
</feature>
<reference evidence="9" key="1">
    <citation type="submission" date="2017-08" db="EMBL/GenBank/DDBJ databases">
        <title>A dynamic microbial community with high functional redundancy inhabits the cold, oxic subseafloor aquifer.</title>
        <authorList>
            <person name="Tully B.J."/>
            <person name="Wheat C.G."/>
            <person name="Glazer B.T."/>
            <person name="Huber J.A."/>
        </authorList>
    </citation>
    <scope>NUCLEOTIDE SEQUENCE [LARGE SCALE GENOMIC DNA]</scope>
</reference>
<keyword evidence="3 6" id="KW-0812">Transmembrane</keyword>
<feature type="transmembrane region" description="Helical" evidence="6">
    <location>
        <begin position="12"/>
        <end position="35"/>
    </location>
</feature>
<dbReference type="GO" id="GO:0005886">
    <property type="term" value="C:plasma membrane"/>
    <property type="evidence" value="ECO:0007669"/>
    <property type="project" value="UniProtKB-SubCell"/>
</dbReference>
<dbReference type="PANTHER" id="PTHR33406:SF12">
    <property type="entry name" value="BLR2997 PROTEIN"/>
    <property type="match status" value="1"/>
</dbReference>
<gene>
    <name evidence="8" type="ORF">COB67_13810</name>
</gene>
<feature type="transmembrane region" description="Helical" evidence="6">
    <location>
        <begin position="353"/>
        <end position="378"/>
    </location>
</feature>
<dbReference type="PROSITE" id="PS50156">
    <property type="entry name" value="SSD"/>
    <property type="match status" value="2"/>
</dbReference>
<evidence type="ECO:0000256" key="1">
    <source>
        <dbReference type="ARBA" id="ARBA00004651"/>
    </source>
</evidence>
<feature type="domain" description="SSD" evidence="7">
    <location>
        <begin position="638"/>
        <end position="764"/>
    </location>
</feature>
<dbReference type="InterPro" id="IPR004869">
    <property type="entry name" value="MMPL_dom"/>
</dbReference>
<feature type="transmembrane region" description="Helical" evidence="6">
    <location>
        <begin position="325"/>
        <end position="347"/>
    </location>
</feature>
<evidence type="ECO:0000256" key="6">
    <source>
        <dbReference type="SAM" id="Phobius"/>
    </source>
</evidence>
<comment type="subcellular location">
    <subcellularLocation>
        <location evidence="1">Cell membrane</location>
        <topology evidence="1">Multi-pass membrane protein</topology>
    </subcellularLocation>
</comment>
<proteinExistence type="predicted"/>
<dbReference type="Proteomes" id="UP000218113">
    <property type="component" value="Unassembled WGS sequence"/>
</dbReference>
<feature type="transmembrane region" description="Helical" evidence="6">
    <location>
        <begin position="737"/>
        <end position="764"/>
    </location>
</feature>
<feature type="transmembrane region" description="Helical" evidence="6">
    <location>
        <begin position="253"/>
        <end position="274"/>
    </location>
</feature>
<evidence type="ECO:0000256" key="4">
    <source>
        <dbReference type="ARBA" id="ARBA00022989"/>
    </source>
</evidence>
<organism evidence="8 9">
    <name type="scientific">SAR324 cluster bacterium</name>
    <dbReference type="NCBI Taxonomy" id="2024889"/>
    <lineage>
        <taxon>Bacteria</taxon>
        <taxon>Deltaproteobacteria</taxon>
        <taxon>SAR324 cluster</taxon>
    </lineage>
</organism>
<name>A0A2A4SK50_9DELT</name>
<evidence type="ECO:0000256" key="3">
    <source>
        <dbReference type="ARBA" id="ARBA00022692"/>
    </source>
</evidence>
<evidence type="ECO:0000259" key="7">
    <source>
        <dbReference type="PROSITE" id="PS50156"/>
    </source>
</evidence>
<dbReference type="Gene3D" id="1.20.1640.10">
    <property type="entry name" value="Multidrug efflux transporter AcrB transmembrane domain"/>
    <property type="match status" value="2"/>
</dbReference>
<dbReference type="EMBL" id="NVSR01000174">
    <property type="protein sequence ID" value="PCI21780.1"/>
    <property type="molecule type" value="Genomic_DNA"/>
</dbReference>
<feature type="transmembrane region" description="Helical" evidence="6">
    <location>
        <begin position="286"/>
        <end position="305"/>
    </location>
</feature>
<feature type="transmembrane region" description="Helical" evidence="6">
    <location>
        <begin position="613"/>
        <end position="632"/>
    </location>
</feature>
<feature type="domain" description="SSD" evidence="7">
    <location>
        <begin position="256"/>
        <end position="378"/>
    </location>
</feature>
<evidence type="ECO:0000256" key="2">
    <source>
        <dbReference type="ARBA" id="ARBA00022475"/>
    </source>
</evidence>
<comment type="caution">
    <text evidence="8">The sequence shown here is derived from an EMBL/GenBank/DDBJ whole genome shotgun (WGS) entry which is preliminary data.</text>
</comment>
<protein>
    <recommendedName>
        <fullName evidence="7">SSD domain-containing protein</fullName>
    </recommendedName>
</protein>
<dbReference type="AlphaFoldDB" id="A0A2A4SK50"/>
<dbReference type="PANTHER" id="PTHR33406">
    <property type="entry name" value="MEMBRANE PROTEIN MJ1562-RELATED"/>
    <property type="match status" value="1"/>
</dbReference>
<feature type="transmembrane region" description="Helical" evidence="6">
    <location>
        <begin position="229"/>
        <end position="246"/>
    </location>
</feature>
<dbReference type="Pfam" id="PF03176">
    <property type="entry name" value="MMPL"/>
    <property type="match status" value="2"/>
</dbReference>
<evidence type="ECO:0000313" key="8">
    <source>
        <dbReference type="EMBL" id="PCI21780.1"/>
    </source>
</evidence>
<keyword evidence="5 6" id="KW-0472">Membrane</keyword>
<dbReference type="InterPro" id="IPR000731">
    <property type="entry name" value="SSD"/>
</dbReference>
<evidence type="ECO:0000256" key="5">
    <source>
        <dbReference type="ARBA" id="ARBA00023136"/>
    </source>
</evidence>
<evidence type="ECO:0000313" key="9">
    <source>
        <dbReference type="Proteomes" id="UP000218113"/>
    </source>
</evidence>
<dbReference type="SUPFAM" id="SSF82866">
    <property type="entry name" value="Multidrug efflux transporter AcrB transmembrane domain"/>
    <property type="match status" value="2"/>
</dbReference>
<sequence>MKIWIGRWSQAVVQYRWAVLIITAITLTALISPLLQLRFDNSSEMWFLDGDKTLSNYQEARRIFGDSQTIRVGLEARKRDKNIFNKETLAVIHEVTEFLESHEHIISVSSITNYQFMTSIDDEFSIEDLVEDVDELEGTTSETRRMTQIMTKETMAHDFLVTKDLMNTLISAKVAYRDKSIDHHIELVQQLRAFFKKNKYMEKGFDLRLGGVSAVNEQVFSSSAKDRKLVRPLMFLIIIILLYFSFRTKTGVFVPLIVVIGSIISMQGITSLLGWNKNILNANLPVLVIAVGIGDAIHIITEFYFQRKSGLAPKEAAILSVHEKFLPCFYTTVTTVAGFLAITATRLQPLREYGVIASIGVMTAFVLSVFTLPALLSFSKKDSQSIRDLLTKGPIVKLTHGLTPFVAKNRRFILAAGFVTLIISIGFMSMVKTDSSYLSYFKRDTKLQKDLNYFGDHYKNTGGMQIMIDSGENGAAIEPVFLKKVERLQSYIASLENSGKTRSLADYIQKINQSMHNDDPAYYKIPDTREHVAQYLFLYGNSGPTDDLSDLIGFHQRYLKLEVAEYYISAITSKKRIEMIEHKLMTDFPHLKVTMSGGSYMDSVKNIYLNDGLIHSFSLAIGMIILCFFIFLRSIKYGLLSLIPSIFPIIFAGGVMGVLGIELNFNTMIIAALTFGIAVDDTVHIMTCYQEGIQNGLSKFKSIDEAIKGSGHAIILTSVILFFGFGVNLIASFVPTIQFALLGGIIILVACLADLILLPAMILIKHNEV</sequence>
<feature type="transmembrane region" description="Helical" evidence="6">
    <location>
        <begin position="639"/>
        <end position="661"/>
    </location>
</feature>
<dbReference type="InterPro" id="IPR050545">
    <property type="entry name" value="Mycobact_MmpL"/>
</dbReference>
<feature type="transmembrane region" description="Helical" evidence="6">
    <location>
        <begin position="710"/>
        <end position="731"/>
    </location>
</feature>
<keyword evidence="2" id="KW-1003">Cell membrane</keyword>
<accession>A0A2A4SK50</accession>
<keyword evidence="4 6" id="KW-1133">Transmembrane helix</keyword>